<keyword evidence="1" id="KW-0812">Transmembrane</keyword>
<dbReference type="EMBL" id="AWTP01000102">
    <property type="protein sequence ID" value="KGH13140.1"/>
    <property type="molecule type" value="Genomic_DNA"/>
</dbReference>
<sequence length="115" mass="12536">MGFFMHGLSQQRSLSFARIVAMLENLRTSVQPYGGDLFLLLIALAVISLAVLFNLKGRLPVDQLRRVIRMAALVALLGSVFAMQAGSSYYAMAAVLLAWGVLVGIVLGREIGRKR</sequence>
<organism evidence="2 3">
    <name type="scientific">Comamonas thiooxydans</name>
    <dbReference type="NCBI Taxonomy" id="363952"/>
    <lineage>
        <taxon>Bacteria</taxon>
        <taxon>Pseudomonadati</taxon>
        <taxon>Pseudomonadota</taxon>
        <taxon>Betaproteobacteria</taxon>
        <taxon>Burkholderiales</taxon>
        <taxon>Comamonadaceae</taxon>
        <taxon>Comamonas</taxon>
    </lineage>
</organism>
<evidence type="ECO:0000313" key="3">
    <source>
        <dbReference type="Proteomes" id="UP000029549"/>
    </source>
</evidence>
<proteinExistence type="predicted"/>
<protein>
    <submittedName>
        <fullName evidence="2">Uncharacterized protein</fullName>
    </submittedName>
</protein>
<dbReference type="Proteomes" id="UP000029549">
    <property type="component" value="Unassembled WGS sequence"/>
</dbReference>
<dbReference type="AlphaFoldDB" id="A0A0E3C2N4"/>
<comment type="caution">
    <text evidence="2">The sequence shown here is derived from an EMBL/GenBank/DDBJ whole genome shotgun (WGS) entry which is preliminary data.</text>
</comment>
<evidence type="ECO:0000256" key="1">
    <source>
        <dbReference type="SAM" id="Phobius"/>
    </source>
</evidence>
<keyword evidence="1" id="KW-1133">Transmembrane helix</keyword>
<reference evidence="2 3" key="1">
    <citation type="submission" date="2013-09" db="EMBL/GenBank/DDBJ databases">
        <title>High correlation between genotypes and phenotypes of environmental bacteria Comamonas testosteroni strains.</title>
        <authorList>
            <person name="Liu L."/>
            <person name="Zhu W."/>
            <person name="Xia X."/>
            <person name="Xu B."/>
            <person name="Luo M."/>
            <person name="Wang G."/>
        </authorList>
    </citation>
    <scope>NUCLEOTIDE SEQUENCE [LARGE SCALE GENOMIC DNA]</scope>
    <source>
        <strain evidence="2 3">DF2</strain>
    </source>
</reference>
<evidence type="ECO:0000313" key="2">
    <source>
        <dbReference type="EMBL" id="KGH13140.1"/>
    </source>
</evidence>
<gene>
    <name evidence="2" type="ORF">P608_09420</name>
</gene>
<feature type="transmembrane region" description="Helical" evidence="1">
    <location>
        <begin position="37"/>
        <end position="55"/>
    </location>
</feature>
<feature type="transmembrane region" description="Helical" evidence="1">
    <location>
        <begin position="67"/>
        <end position="83"/>
    </location>
</feature>
<feature type="transmembrane region" description="Helical" evidence="1">
    <location>
        <begin position="89"/>
        <end position="108"/>
    </location>
</feature>
<name>A0A0E3C2N4_9BURK</name>
<keyword evidence="3" id="KW-1185">Reference proteome</keyword>
<keyword evidence="1" id="KW-0472">Membrane</keyword>
<accession>A0A0E3C2N4</accession>